<accession>A0A919IN67</accession>
<feature type="chain" id="PRO_5038867272" evidence="5">
    <location>
        <begin position="21"/>
        <end position="634"/>
    </location>
</feature>
<feature type="domain" description="Penicillin-binding protein transpeptidase" evidence="6">
    <location>
        <begin position="358"/>
        <end position="629"/>
    </location>
</feature>
<sequence length="634" mass="65614">MRRASIGLTTLLVLVTSGLAGCSGDEPQDTVVDFLNGWKNGDLSKVGFVTAEGGKIAAADVLTGIKDFYGDLKDQPLDVSVAGDPVESGDIATTPINVKWTLPGSVIWEYKSSVRMTKRSGDGWQVIWEPAVLQADLEQGEKFRLRRVAAQRGTILDAGGKALVGPQKVVVIGVSPEKIKDLTSLSKSLTTAFKKVQVDLDAAALKARVDKADPGAFLDLVTLRRADYDKIRDEVRPLPGTVFREETRQLAPTRVFARALLGTVDPATKDDLDKRPAELTTGDQVGHGGLQEKYDKELRGTSGLSVVASAEAADETTTDKPIFTSKPVDGKDIKISIDTATQNAADAAISAQKLPSSMVAIRISDGSVLAVANGPDAGGVNTALTGQVPPGSTYKMISAYGLLQSGAVTADTAVECPKTATVEGREFKNSAGEVLGKVPFHVDFAKSCNTAFVGLAPKLGADGLKNASSALGIGGNWNIGIDAFTGKVSDGATPTELAAATFGQGSTAVSPIAMAAATAAVAKGGFQPPKLVLDPAPAAAGTPATLDAKAVEALRPMMREVVTGGTGTALKSVPGKPVYGKTGTAEFADGSDDTHSWFIGYQDDIAFAVMVQKGGAGSAAAVPIVKSFLTTLDK</sequence>
<dbReference type="Pfam" id="PF05223">
    <property type="entry name" value="MecA_N"/>
    <property type="match status" value="1"/>
</dbReference>
<proteinExistence type="inferred from homology"/>
<dbReference type="RefSeq" id="WP_203746695.1">
    <property type="nucleotide sequence ID" value="NZ_BAAAUC010000046.1"/>
</dbReference>
<feature type="signal peptide" evidence="5">
    <location>
        <begin position="1"/>
        <end position="20"/>
    </location>
</feature>
<dbReference type="GO" id="GO:0071555">
    <property type="term" value="P:cell wall organization"/>
    <property type="evidence" value="ECO:0007669"/>
    <property type="project" value="TreeGrafter"/>
</dbReference>
<dbReference type="GO" id="GO:0008658">
    <property type="term" value="F:penicillin binding"/>
    <property type="evidence" value="ECO:0007669"/>
    <property type="project" value="InterPro"/>
</dbReference>
<dbReference type="InterPro" id="IPR012338">
    <property type="entry name" value="Beta-lactam/transpept-like"/>
</dbReference>
<evidence type="ECO:0000259" key="7">
    <source>
        <dbReference type="Pfam" id="PF03717"/>
    </source>
</evidence>
<dbReference type="SUPFAM" id="SSF56519">
    <property type="entry name" value="Penicillin binding protein dimerisation domain"/>
    <property type="match status" value="1"/>
</dbReference>
<keyword evidence="9" id="KW-0131">Cell cycle</keyword>
<dbReference type="Gene3D" id="3.40.710.10">
    <property type="entry name" value="DD-peptidase/beta-lactamase superfamily"/>
    <property type="match status" value="1"/>
</dbReference>
<dbReference type="Proteomes" id="UP000619479">
    <property type="component" value="Unassembled WGS sequence"/>
</dbReference>
<dbReference type="GO" id="GO:0051301">
    <property type="term" value="P:cell division"/>
    <property type="evidence" value="ECO:0007669"/>
    <property type="project" value="UniProtKB-KW"/>
</dbReference>
<dbReference type="InterPro" id="IPR007887">
    <property type="entry name" value="MecA_N"/>
</dbReference>
<evidence type="ECO:0000256" key="4">
    <source>
        <dbReference type="SAM" id="MobiDB-lite"/>
    </source>
</evidence>
<dbReference type="InterPro" id="IPR036138">
    <property type="entry name" value="PBP_dimer_sf"/>
</dbReference>
<dbReference type="InterPro" id="IPR050515">
    <property type="entry name" value="Beta-lactam/transpept"/>
</dbReference>
<dbReference type="GO" id="GO:0071972">
    <property type="term" value="F:peptidoglycan L,D-transpeptidase activity"/>
    <property type="evidence" value="ECO:0007669"/>
    <property type="project" value="TreeGrafter"/>
</dbReference>
<comment type="similarity">
    <text evidence="2">Belongs to the transpeptidase family.</text>
</comment>
<feature type="domain" description="NTF2-like N-terminal transpeptidase" evidence="8">
    <location>
        <begin position="26"/>
        <end position="140"/>
    </location>
</feature>
<dbReference type="PANTHER" id="PTHR30627:SF24">
    <property type="entry name" value="PENICILLIN-BINDING PROTEIN 4B"/>
    <property type="match status" value="1"/>
</dbReference>
<gene>
    <name evidence="9" type="ORF">Acy02nite_59820</name>
</gene>
<feature type="domain" description="Penicillin-binding protein dimerisation" evidence="7">
    <location>
        <begin position="148"/>
        <end position="310"/>
    </location>
</feature>
<dbReference type="PROSITE" id="PS51257">
    <property type="entry name" value="PROKAR_LIPOPROTEIN"/>
    <property type="match status" value="1"/>
</dbReference>
<reference evidence="9" key="1">
    <citation type="submission" date="2021-01" db="EMBL/GenBank/DDBJ databases">
        <title>Whole genome shotgun sequence of Actinoplanes cyaneus NBRC 14990.</title>
        <authorList>
            <person name="Komaki H."/>
            <person name="Tamura T."/>
        </authorList>
    </citation>
    <scope>NUCLEOTIDE SEQUENCE</scope>
    <source>
        <strain evidence="9">NBRC 14990</strain>
    </source>
</reference>
<keyword evidence="5" id="KW-0732">Signal</keyword>
<keyword evidence="10" id="KW-1185">Reference proteome</keyword>
<evidence type="ECO:0000256" key="3">
    <source>
        <dbReference type="ARBA" id="ARBA00023136"/>
    </source>
</evidence>
<dbReference type="Pfam" id="PF03717">
    <property type="entry name" value="PBP_dimer"/>
    <property type="match status" value="1"/>
</dbReference>
<evidence type="ECO:0000313" key="9">
    <source>
        <dbReference type="EMBL" id="GID68101.1"/>
    </source>
</evidence>
<evidence type="ECO:0000313" key="10">
    <source>
        <dbReference type="Proteomes" id="UP000619479"/>
    </source>
</evidence>
<dbReference type="GO" id="GO:0005886">
    <property type="term" value="C:plasma membrane"/>
    <property type="evidence" value="ECO:0007669"/>
    <property type="project" value="TreeGrafter"/>
</dbReference>
<dbReference type="InterPro" id="IPR005311">
    <property type="entry name" value="PBP_dimer"/>
</dbReference>
<dbReference type="PANTHER" id="PTHR30627">
    <property type="entry name" value="PEPTIDOGLYCAN D,D-TRANSPEPTIDASE"/>
    <property type="match status" value="1"/>
</dbReference>
<evidence type="ECO:0000259" key="6">
    <source>
        <dbReference type="Pfam" id="PF00905"/>
    </source>
</evidence>
<dbReference type="InterPro" id="IPR001460">
    <property type="entry name" value="PCN-bd_Tpept"/>
</dbReference>
<comment type="subcellular location">
    <subcellularLocation>
        <location evidence="1">Membrane</location>
    </subcellularLocation>
</comment>
<evidence type="ECO:0000256" key="1">
    <source>
        <dbReference type="ARBA" id="ARBA00004370"/>
    </source>
</evidence>
<dbReference type="SUPFAM" id="SSF56601">
    <property type="entry name" value="beta-lactamase/transpeptidase-like"/>
    <property type="match status" value="1"/>
</dbReference>
<evidence type="ECO:0000256" key="2">
    <source>
        <dbReference type="ARBA" id="ARBA00007171"/>
    </source>
</evidence>
<keyword evidence="9" id="KW-0132">Cell division</keyword>
<organism evidence="9 10">
    <name type="scientific">Actinoplanes cyaneus</name>
    <dbReference type="NCBI Taxonomy" id="52696"/>
    <lineage>
        <taxon>Bacteria</taxon>
        <taxon>Bacillati</taxon>
        <taxon>Actinomycetota</taxon>
        <taxon>Actinomycetes</taxon>
        <taxon>Micromonosporales</taxon>
        <taxon>Micromonosporaceae</taxon>
        <taxon>Actinoplanes</taxon>
    </lineage>
</organism>
<name>A0A919IN67_9ACTN</name>
<keyword evidence="3" id="KW-0472">Membrane</keyword>
<feature type="compositionally biased region" description="Basic and acidic residues" evidence="4">
    <location>
        <begin position="267"/>
        <end position="277"/>
    </location>
</feature>
<dbReference type="AlphaFoldDB" id="A0A919IN67"/>
<dbReference type="EMBL" id="BOMH01000043">
    <property type="protein sequence ID" value="GID68101.1"/>
    <property type="molecule type" value="Genomic_DNA"/>
</dbReference>
<evidence type="ECO:0000259" key="8">
    <source>
        <dbReference type="Pfam" id="PF05223"/>
    </source>
</evidence>
<feature type="region of interest" description="Disordered" evidence="4">
    <location>
        <begin position="267"/>
        <end position="289"/>
    </location>
</feature>
<dbReference type="GO" id="GO:0046677">
    <property type="term" value="P:response to antibiotic"/>
    <property type="evidence" value="ECO:0007669"/>
    <property type="project" value="InterPro"/>
</dbReference>
<dbReference type="Pfam" id="PF00905">
    <property type="entry name" value="Transpeptidase"/>
    <property type="match status" value="1"/>
</dbReference>
<evidence type="ECO:0000256" key="5">
    <source>
        <dbReference type="SAM" id="SignalP"/>
    </source>
</evidence>
<protein>
    <submittedName>
        <fullName evidence="9">Cell division protein FtsI</fullName>
    </submittedName>
</protein>
<comment type="caution">
    <text evidence="9">The sequence shown here is derived from an EMBL/GenBank/DDBJ whole genome shotgun (WGS) entry which is preliminary data.</text>
</comment>
<dbReference type="Gene3D" id="3.90.1310.10">
    <property type="entry name" value="Penicillin-binding protein 2a (Domain 2)"/>
    <property type="match status" value="1"/>
</dbReference>